<dbReference type="AlphaFoldDB" id="A0A2A6RDN9"/>
<sequence>MPADLLTEPIWNSMFGEFMAERARKIYALIEHYAITPLNEMAKTYGSDGEIDSEEQALSTPTSILNVLDSHWVHCVSSRMARGKGKGT</sequence>
<comment type="caution">
    <text evidence="1">The sequence shown here is derived from an EMBL/GenBank/DDBJ whole genome shotgun (WGS) entry which is preliminary data.</text>
</comment>
<dbReference type="EMBL" id="NQWI01000174">
    <property type="protein sequence ID" value="PDW00641.1"/>
    <property type="molecule type" value="Genomic_DNA"/>
</dbReference>
<gene>
    <name evidence="1" type="ORF">CJ255_20425</name>
</gene>
<proteinExistence type="predicted"/>
<keyword evidence="2" id="KW-1185">Reference proteome</keyword>
<organism evidence="1 2">
    <name type="scientific">Candidatus Viridilinea mediisalina</name>
    <dbReference type="NCBI Taxonomy" id="2024553"/>
    <lineage>
        <taxon>Bacteria</taxon>
        <taxon>Bacillati</taxon>
        <taxon>Chloroflexota</taxon>
        <taxon>Chloroflexia</taxon>
        <taxon>Chloroflexales</taxon>
        <taxon>Chloroflexineae</taxon>
        <taxon>Oscillochloridaceae</taxon>
        <taxon>Candidatus Viridilinea</taxon>
    </lineage>
</organism>
<protein>
    <submittedName>
        <fullName evidence="1">Uncharacterized protein</fullName>
    </submittedName>
</protein>
<reference evidence="2" key="1">
    <citation type="submission" date="2017-08" db="EMBL/GenBank/DDBJ databases">
        <authorList>
            <person name="Grouzdev D.S."/>
            <person name="Gaisin V.A."/>
            <person name="Rysina M.S."/>
            <person name="Gorlenko V.M."/>
        </authorList>
    </citation>
    <scope>NUCLEOTIDE SEQUENCE [LARGE SCALE GENOMIC DNA]</scope>
    <source>
        <strain evidence="2">Kir15-3F</strain>
    </source>
</reference>
<evidence type="ECO:0000313" key="1">
    <source>
        <dbReference type="EMBL" id="PDW00641.1"/>
    </source>
</evidence>
<dbReference type="Proteomes" id="UP000220527">
    <property type="component" value="Unassembled WGS sequence"/>
</dbReference>
<name>A0A2A6RDN9_9CHLR</name>
<accession>A0A2A6RDN9</accession>
<evidence type="ECO:0000313" key="2">
    <source>
        <dbReference type="Proteomes" id="UP000220527"/>
    </source>
</evidence>